<evidence type="ECO:0000313" key="3">
    <source>
        <dbReference type="Proteomes" id="UP001523369"/>
    </source>
</evidence>
<keyword evidence="3" id="KW-1185">Reference proteome</keyword>
<gene>
    <name evidence="2" type="ORF">M1L60_07865</name>
</gene>
<dbReference type="InterPro" id="IPR019606">
    <property type="entry name" value="GerMN"/>
</dbReference>
<organism evidence="2 3">
    <name type="scientific">Paractinoplanes aksuensis</name>
    <dbReference type="NCBI Taxonomy" id="2939490"/>
    <lineage>
        <taxon>Bacteria</taxon>
        <taxon>Bacillati</taxon>
        <taxon>Actinomycetota</taxon>
        <taxon>Actinomycetes</taxon>
        <taxon>Micromonosporales</taxon>
        <taxon>Micromonosporaceae</taxon>
        <taxon>Paractinoplanes</taxon>
    </lineage>
</organism>
<reference evidence="2 3" key="1">
    <citation type="submission" date="2022-06" db="EMBL/GenBank/DDBJ databases">
        <title>New Species of the Genus Actinoplanes, ActinopZanes ferrugineus.</title>
        <authorList>
            <person name="Ding P."/>
        </authorList>
    </citation>
    <scope>NUCLEOTIDE SEQUENCE [LARGE SCALE GENOMIC DNA]</scope>
    <source>
        <strain evidence="2 3">TRM88003</strain>
    </source>
</reference>
<sequence length="185" mass="19252">MRRAWTIMTVAVVLLGGCGVRAQDEPHGVDLPRHPLTTPGAGPAVAAGEVAQVLCLVRDGRLVQTVRRTPSYPAVQAQLESLADGPTPEERSTGLGTALTGQSLTGRMLAGAEATVDVPDFDEGNARNDEILAYGQIVCTLTARADVGSVVFTRDGQSLQVPRADGTLTGGPLHSSDYARLLVPG</sequence>
<dbReference type="Proteomes" id="UP001523369">
    <property type="component" value="Unassembled WGS sequence"/>
</dbReference>
<name>A0ABT1DI49_9ACTN</name>
<dbReference type="Pfam" id="PF10646">
    <property type="entry name" value="Germane"/>
    <property type="match status" value="1"/>
</dbReference>
<protein>
    <submittedName>
        <fullName evidence="2">GerMN domain-containing protein</fullName>
    </submittedName>
</protein>
<dbReference type="PROSITE" id="PS51257">
    <property type="entry name" value="PROKAR_LIPOPROTEIN"/>
    <property type="match status" value="1"/>
</dbReference>
<proteinExistence type="predicted"/>
<comment type="caution">
    <text evidence="2">The sequence shown here is derived from an EMBL/GenBank/DDBJ whole genome shotgun (WGS) entry which is preliminary data.</text>
</comment>
<dbReference type="SMART" id="SM00909">
    <property type="entry name" value="Germane"/>
    <property type="match status" value="1"/>
</dbReference>
<dbReference type="RefSeq" id="WP_253236648.1">
    <property type="nucleotide sequence ID" value="NZ_JAMYJR010000006.1"/>
</dbReference>
<evidence type="ECO:0000259" key="1">
    <source>
        <dbReference type="SMART" id="SM00909"/>
    </source>
</evidence>
<evidence type="ECO:0000313" key="2">
    <source>
        <dbReference type="EMBL" id="MCO8270511.1"/>
    </source>
</evidence>
<accession>A0ABT1DI49</accession>
<dbReference type="EMBL" id="JAMYJR010000006">
    <property type="protein sequence ID" value="MCO8270511.1"/>
    <property type="molecule type" value="Genomic_DNA"/>
</dbReference>
<feature type="domain" description="GerMN" evidence="1">
    <location>
        <begin position="75"/>
        <end position="163"/>
    </location>
</feature>